<dbReference type="AlphaFoldDB" id="A0A3L2LBR0"/>
<reference evidence="1" key="1">
    <citation type="submission" date="2018-11" db="EMBL/GenBank/DDBJ databases">
        <authorList>
            <consortium name="PulseNet: The National Subtyping Network for Foodborne Disease Surveillance"/>
            <person name="Tarr C.L."/>
            <person name="Trees E."/>
            <person name="Katz L.S."/>
            <person name="Carleton-Romer H.A."/>
            <person name="Stroika S."/>
            <person name="Kucerova Z."/>
            <person name="Roache K.F."/>
            <person name="Sabol A.L."/>
            <person name="Besser J."/>
            <person name="Gerner-Smidt P."/>
        </authorList>
    </citation>
    <scope>NUCLEOTIDE SEQUENCE [LARGE SCALE GENOMIC DNA]</scope>
    <source>
        <strain evidence="1">PNUSAS059687</strain>
    </source>
</reference>
<dbReference type="Proteomes" id="UP000839513">
    <property type="component" value="Unassembled WGS sequence"/>
</dbReference>
<evidence type="ECO:0000313" key="1">
    <source>
        <dbReference type="EMBL" id="MHT00024.1"/>
    </source>
</evidence>
<dbReference type="EMBL" id="RNUA01000104">
    <property type="protein sequence ID" value="MHT00024.1"/>
    <property type="molecule type" value="Genomic_DNA"/>
</dbReference>
<organism evidence="1">
    <name type="scientific">Salmonella enterica</name>
    <name type="common">Salmonella choleraesuis</name>
    <dbReference type="NCBI Taxonomy" id="28901"/>
    <lineage>
        <taxon>Bacteria</taxon>
        <taxon>Pseudomonadati</taxon>
        <taxon>Pseudomonadota</taxon>
        <taxon>Gammaproteobacteria</taxon>
        <taxon>Enterobacterales</taxon>
        <taxon>Enterobacteriaceae</taxon>
        <taxon>Salmonella</taxon>
    </lineage>
</organism>
<sequence length="122" mass="13106">MIAKDIIRKLAQIVDNRKQSAGKLWGGAVKAELRQAQGKTIEYRCQQLAQMMKFSEGVMVAVGQGRDSAGLCKGQGAVDFQGKTEWILIGTGQRAGGKTFVPEIGFAEPVKNAGVVQDTLPE</sequence>
<gene>
    <name evidence="1" type="ORF">EEN88_19935</name>
</gene>
<comment type="caution">
    <text evidence="1">The sequence shown here is derived from an EMBL/GenBank/DDBJ whole genome shotgun (WGS) entry which is preliminary data.</text>
</comment>
<protein>
    <submittedName>
        <fullName evidence="1">Uncharacterized protein</fullName>
    </submittedName>
</protein>
<proteinExistence type="predicted"/>
<accession>A0A3L2LBR0</accession>
<name>A0A3L2LBR0_SALER</name>